<comment type="caution">
    <text evidence="2">The sequence shown here is derived from an EMBL/GenBank/DDBJ whole genome shotgun (WGS) entry which is preliminary data.</text>
</comment>
<reference evidence="2" key="1">
    <citation type="submission" date="2023-07" db="EMBL/GenBank/DDBJ databases">
        <title>The genome sequence of Rhodocytophaga aerolata KACC 12507.</title>
        <authorList>
            <person name="Zhang X."/>
        </authorList>
    </citation>
    <scope>NUCLEOTIDE SEQUENCE</scope>
    <source>
        <strain evidence="2">KACC 12507</strain>
    </source>
</reference>
<sequence>MKSLVHGAIVCLCICFFSCTTNAPNQQVTHVQPVHQDTLYSQDFSIQYNLTEEATLKKVLCDRNGRISILSTAGLRTTHAGAFLYPGSLVPEVSYRPLQDRKITGLTLYEEQLVYLDDKALLSNAWAGKLYINHSLPGATLVAPGEDFSFLLSDGHTVQYLTQKQVLWQGNIPGPVIDIVFDKTRNTFWLLTEKSLVTFSVAKQTLDTVFEGEDFTCFTLATATHEIIVGSSNGFLRIDASSYQQKGEKQTKLPWTHITSVQEIDNLLWFGSEKGAFQLLPDGKYSYYASKRWLPSDKVIHIAKGHQGSVLILTDKGLGEIHFRDMTLHDKALYFEQQVRKRHIRNGFNATIAGMTPGNVSTGYLEDSDNDGLWTAMYLGSQVFRYAVTKSEDALQNCRESLDAMERLYTINPVAGFPSRSFERRGYALHDKARWRPADDPQWDWKSTTSSDEAIGHVFALSAMAELLEDQELRRKAITLLDTLMQHVVSHDFYLIDWDGKPTQWGKWHPDYVNARPKMVGDRKLNSSNIIAMLQTAYHFTRKEIYKEKAFELMHEHGYLDNLKRPIKEIGMAPESADELSKNLSEAWNHSDDEMYFLGYWGLYRYAFNDSLKMMYKEAILDHWEAERPEKEGAWNIFTAITGVSNFDLNEAVWYLQQYPLDMRTWQITNSQRKDIDLLAPNFRQQTTQEVLPPDELPINRHNANRFQLDGGDQGTAEYSAGDIWLLPYWMGRYLGVISAPKASESATENLKDKELLSDL</sequence>
<evidence type="ECO:0000313" key="3">
    <source>
        <dbReference type="Proteomes" id="UP001168528"/>
    </source>
</evidence>
<feature type="signal peptide" evidence="1">
    <location>
        <begin position="1"/>
        <end position="23"/>
    </location>
</feature>
<proteinExistence type="predicted"/>
<gene>
    <name evidence="2" type="ORF">Q0590_21980</name>
</gene>
<accession>A0ABT8RCP9</accession>
<dbReference type="Proteomes" id="UP001168528">
    <property type="component" value="Unassembled WGS sequence"/>
</dbReference>
<keyword evidence="1" id="KW-0732">Signal</keyword>
<feature type="chain" id="PRO_5046666859" evidence="1">
    <location>
        <begin position="24"/>
        <end position="760"/>
    </location>
</feature>
<dbReference type="Gene3D" id="2.130.10.10">
    <property type="entry name" value="YVTN repeat-like/Quinoprotein amine dehydrogenase"/>
    <property type="match status" value="1"/>
</dbReference>
<name>A0ABT8RCP9_9BACT</name>
<dbReference type="EMBL" id="JAUKPO010000015">
    <property type="protein sequence ID" value="MDO1448963.1"/>
    <property type="molecule type" value="Genomic_DNA"/>
</dbReference>
<evidence type="ECO:0000313" key="2">
    <source>
        <dbReference type="EMBL" id="MDO1448963.1"/>
    </source>
</evidence>
<organism evidence="2 3">
    <name type="scientific">Rhodocytophaga aerolata</name>
    <dbReference type="NCBI Taxonomy" id="455078"/>
    <lineage>
        <taxon>Bacteria</taxon>
        <taxon>Pseudomonadati</taxon>
        <taxon>Bacteroidota</taxon>
        <taxon>Cytophagia</taxon>
        <taxon>Cytophagales</taxon>
        <taxon>Rhodocytophagaceae</taxon>
        <taxon>Rhodocytophaga</taxon>
    </lineage>
</organism>
<protein>
    <submittedName>
        <fullName evidence="2">Uncharacterized protein</fullName>
    </submittedName>
</protein>
<dbReference type="InterPro" id="IPR015943">
    <property type="entry name" value="WD40/YVTN_repeat-like_dom_sf"/>
</dbReference>
<evidence type="ECO:0000256" key="1">
    <source>
        <dbReference type="SAM" id="SignalP"/>
    </source>
</evidence>
<keyword evidence="3" id="KW-1185">Reference proteome</keyword>
<dbReference type="RefSeq" id="WP_302039765.1">
    <property type="nucleotide sequence ID" value="NZ_JAUKPO010000015.1"/>
</dbReference>